<dbReference type="RefSeq" id="WP_345435348.1">
    <property type="nucleotide sequence ID" value="NZ_BAABKO010000001.1"/>
</dbReference>
<proteinExistence type="predicted"/>
<sequence>MADDTPRTLPPEALEAWTEAVCAELSLPREDVSVALILDLARDVAHGVARPAAPLSAFLAGLAAGRRGGSFEEVEAAVDRVSRLARSWPGS</sequence>
<evidence type="ECO:0000313" key="2">
    <source>
        <dbReference type="EMBL" id="GAA4764216.1"/>
    </source>
</evidence>
<dbReference type="Proteomes" id="UP001501645">
    <property type="component" value="Unassembled WGS sequence"/>
</dbReference>
<accession>A0ABP8ZTR2</accession>
<gene>
    <name evidence="2" type="ORF">GCM10023351_03670</name>
</gene>
<evidence type="ECO:0000259" key="1">
    <source>
        <dbReference type="Pfam" id="PF20058"/>
    </source>
</evidence>
<reference evidence="3" key="1">
    <citation type="journal article" date="2019" name="Int. J. Syst. Evol. Microbiol.">
        <title>The Global Catalogue of Microorganisms (GCM) 10K type strain sequencing project: providing services to taxonomists for standard genome sequencing and annotation.</title>
        <authorList>
            <consortium name="The Broad Institute Genomics Platform"/>
            <consortium name="The Broad Institute Genome Sequencing Center for Infectious Disease"/>
            <person name="Wu L."/>
            <person name="Ma J."/>
        </authorList>
    </citation>
    <scope>NUCLEOTIDE SEQUENCE [LARGE SCALE GENOMIC DNA]</scope>
    <source>
        <strain evidence="3">JCM 18537</strain>
    </source>
</reference>
<dbReference type="InterPro" id="IPR045598">
    <property type="entry name" value="DUF6457"/>
</dbReference>
<name>A0ABP8ZTR2_9MICO</name>
<feature type="domain" description="DUF6457" evidence="1">
    <location>
        <begin position="10"/>
        <end position="89"/>
    </location>
</feature>
<evidence type="ECO:0000313" key="3">
    <source>
        <dbReference type="Proteomes" id="UP001501645"/>
    </source>
</evidence>
<protein>
    <recommendedName>
        <fullName evidence="1">DUF6457 domain-containing protein</fullName>
    </recommendedName>
</protein>
<dbReference type="Pfam" id="PF20058">
    <property type="entry name" value="DUF6457"/>
    <property type="match status" value="1"/>
</dbReference>
<organism evidence="2 3">
    <name type="scientific">Microbacterium gilvum</name>
    <dbReference type="NCBI Taxonomy" id="1336204"/>
    <lineage>
        <taxon>Bacteria</taxon>
        <taxon>Bacillati</taxon>
        <taxon>Actinomycetota</taxon>
        <taxon>Actinomycetes</taxon>
        <taxon>Micrococcales</taxon>
        <taxon>Microbacteriaceae</taxon>
        <taxon>Microbacterium</taxon>
    </lineage>
</organism>
<comment type="caution">
    <text evidence="2">The sequence shown here is derived from an EMBL/GenBank/DDBJ whole genome shotgun (WGS) entry which is preliminary data.</text>
</comment>
<keyword evidence="3" id="KW-1185">Reference proteome</keyword>
<dbReference type="EMBL" id="BAABKO010000001">
    <property type="protein sequence ID" value="GAA4764216.1"/>
    <property type="molecule type" value="Genomic_DNA"/>
</dbReference>